<feature type="domain" description="DUF6533" evidence="3">
    <location>
        <begin position="20"/>
        <end position="65"/>
    </location>
</feature>
<keyword evidence="2" id="KW-0472">Membrane</keyword>
<name>A0A5C3PE02_9APHY</name>
<evidence type="ECO:0000256" key="1">
    <source>
        <dbReference type="SAM" id="MobiDB-lite"/>
    </source>
</evidence>
<dbReference type="InParanoid" id="A0A5C3PE02"/>
<gene>
    <name evidence="4" type="ORF">K466DRAFT_600296</name>
</gene>
<accession>A0A5C3PE02</accession>
<evidence type="ECO:0000256" key="2">
    <source>
        <dbReference type="SAM" id="Phobius"/>
    </source>
</evidence>
<dbReference type="Proteomes" id="UP000308197">
    <property type="component" value="Unassembled WGS sequence"/>
</dbReference>
<reference evidence="4 5" key="1">
    <citation type="journal article" date="2019" name="Nat. Ecol. Evol.">
        <title>Megaphylogeny resolves global patterns of mushroom evolution.</title>
        <authorList>
            <person name="Varga T."/>
            <person name="Krizsan K."/>
            <person name="Foldi C."/>
            <person name="Dima B."/>
            <person name="Sanchez-Garcia M."/>
            <person name="Sanchez-Ramirez S."/>
            <person name="Szollosi G.J."/>
            <person name="Szarkandi J.G."/>
            <person name="Papp V."/>
            <person name="Albert L."/>
            <person name="Andreopoulos W."/>
            <person name="Angelini C."/>
            <person name="Antonin V."/>
            <person name="Barry K.W."/>
            <person name="Bougher N.L."/>
            <person name="Buchanan P."/>
            <person name="Buyck B."/>
            <person name="Bense V."/>
            <person name="Catcheside P."/>
            <person name="Chovatia M."/>
            <person name="Cooper J."/>
            <person name="Damon W."/>
            <person name="Desjardin D."/>
            <person name="Finy P."/>
            <person name="Geml J."/>
            <person name="Haridas S."/>
            <person name="Hughes K."/>
            <person name="Justo A."/>
            <person name="Karasinski D."/>
            <person name="Kautmanova I."/>
            <person name="Kiss B."/>
            <person name="Kocsube S."/>
            <person name="Kotiranta H."/>
            <person name="LaButti K.M."/>
            <person name="Lechner B.E."/>
            <person name="Liimatainen K."/>
            <person name="Lipzen A."/>
            <person name="Lukacs Z."/>
            <person name="Mihaltcheva S."/>
            <person name="Morgado L.N."/>
            <person name="Niskanen T."/>
            <person name="Noordeloos M.E."/>
            <person name="Ohm R.A."/>
            <person name="Ortiz-Santana B."/>
            <person name="Ovrebo C."/>
            <person name="Racz N."/>
            <person name="Riley R."/>
            <person name="Savchenko A."/>
            <person name="Shiryaev A."/>
            <person name="Soop K."/>
            <person name="Spirin V."/>
            <person name="Szebenyi C."/>
            <person name="Tomsovsky M."/>
            <person name="Tulloss R.E."/>
            <person name="Uehling J."/>
            <person name="Grigoriev I.V."/>
            <person name="Vagvolgyi C."/>
            <person name="Papp T."/>
            <person name="Martin F.M."/>
            <person name="Miettinen O."/>
            <person name="Hibbett D.S."/>
            <person name="Nagy L.G."/>
        </authorList>
    </citation>
    <scope>NUCLEOTIDE SEQUENCE [LARGE SCALE GENOMIC DNA]</scope>
    <source>
        <strain evidence="4 5">HHB13444</strain>
    </source>
</reference>
<proteinExistence type="predicted"/>
<evidence type="ECO:0000313" key="5">
    <source>
        <dbReference type="Proteomes" id="UP000308197"/>
    </source>
</evidence>
<feature type="transmembrane region" description="Helical" evidence="2">
    <location>
        <begin position="260"/>
        <end position="286"/>
    </location>
</feature>
<sequence>MSDEAAELVAYYSSHQTNSYCNLASSVLFFYECVITFTDEVNLFWSQKLTGASALFFLNRWAIILYGAFTLVTGFMQSTISPEVTSSLGPTSFVMKAHLTRRASLVIGLLQYFPWAGTQHLPPDVTLANHKDTLLVFSALRALGVTRNWPFSILILMLSLVPLAINLSAFHFDPTGVVVPELGCVYTETMTEQTAKICKSSLMHRLLPIQVEHAPTSVVTIVSRVCLITADVLLGLATWFKLSAGGAHRGMKAGTFAHTLLMDGTIYFIALSILNTLHLILTLLSFGTEHENVSVVTDFTEPLTGVLVSRFLMDLQSANRRALNTDSSLYSSGVDGPLESIVFERVVGSLASTIPPLHAESADAQWSGSDEGTVGSPSEGDTLAIEEVRRSGGQDADDTEKF</sequence>
<feature type="transmembrane region" description="Helical" evidence="2">
    <location>
        <begin position="52"/>
        <end position="72"/>
    </location>
</feature>
<dbReference type="Pfam" id="PF20151">
    <property type="entry name" value="DUF6533"/>
    <property type="match status" value="1"/>
</dbReference>
<feature type="transmembrane region" description="Helical" evidence="2">
    <location>
        <begin position="151"/>
        <end position="172"/>
    </location>
</feature>
<dbReference type="AlphaFoldDB" id="A0A5C3PE02"/>
<dbReference type="EMBL" id="ML211198">
    <property type="protein sequence ID" value="TFK86460.1"/>
    <property type="molecule type" value="Genomic_DNA"/>
</dbReference>
<feature type="region of interest" description="Disordered" evidence="1">
    <location>
        <begin position="361"/>
        <end position="402"/>
    </location>
</feature>
<protein>
    <recommendedName>
        <fullName evidence="3">DUF6533 domain-containing protein</fullName>
    </recommendedName>
</protein>
<keyword evidence="2" id="KW-1133">Transmembrane helix</keyword>
<organism evidence="4 5">
    <name type="scientific">Polyporus arcularius HHB13444</name>
    <dbReference type="NCBI Taxonomy" id="1314778"/>
    <lineage>
        <taxon>Eukaryota</taxon>
        <taxon>Fungi</taxon>
        <taxon>Dikarya</taxon>
        <taxon>Basidiomycota</taxon>
        <taxon>Agaricomycotina</taxon>
        <taxon>Agaricomycetes</taxon>
        <taxon>Polyporales</taxon>
        <taxon>Polyporaceae</taxon>
        <taxon>Polyporus</taxon>
    </lineage>
</organism>
<evidence type="ECO:0000313" key="4">
    <source>
        <dbReference type="EMBL" id="TFK86460.1"/>
    </source>
</evidence>
<keyword evidence="2" id="KW-0812">Transmembrane</keyword>
<keyword evidence="5" id="KW-1185">Reference proteome</keyword>
<dbReference type="InterPro" id="IPR045340">
    <property type="entry name" value="DUF6533"/>
</dbReference>
<evidence type="ECO:0000259" key="3">
    <source>
        <dbReference type="Pfam" id="PF20151"/>
    </source>
</evidence>